<keyword evidence="14" id="KW-1185">Reference proteome</keyword>
<accession>A0ABX1R0X0</accession>
<dbReference type="InterPro" id="IPR013752">
    <property type="entry name" value="KPA_reductase"/>
</dbReference>
<dbReference type="InterPro" id="IPR008927">
    <property type="entry name" value="6-PGluconate_DH-like_C_sf"/>
</dbReference>
<evidence type="ECO:0000256" key="7">
    <source>
        <dbReference type="ARBA" id="ARBA00023002"/>
    </source>
</evidence>
<comment type="function">
    <text evidence="10">Catalyzes the NADPH-dependent reduction of ketopantoate into pantoic acid.</text>
</comment>
<evidence type="ECO:0000256" key="4">
    <source>
        <dbReference type="ARBA" id="ARBA00019465"/>
    </source>
</evidence>
<dbReference type="Gene3D" id="1.10.1040.10">
    <property type="entry name" value="N-(1-d-carboxylethyl)-l-norvaline Dehydrogenase, domain 2"/>
    <property type="match status" value="1"/>
</dbReference>
<dbReference type="PANTHER" id="PTHR43765">
    <property type="entry name" value="2-DEHYDROPANTOATE 2-REDUCTASE-RELATED"/>
    <property type="match status" value="1"/>
</dbReference>
<dbReference type="InterPro" id="IPR050838">
    <property type="entry name" value="Ketopantoate_reductase"/>
</dbReference>
<organism evidence="13 14">
    <name type="scientific">Alteromonas ponticola</name>
    <dbReference type="NCBI Taxonomy" id="2720613"/>
    <lineage>
        <taxon>Bacteria</taxon>
        <taxon>Pseudomonadati</taxon>
        <taxon>Pseudomonadota</taxon>
        <taxon>Gammaproteobacteria</taxon>
        <taxon>Alteromonadales</taxon>
        <taxon>Alteromonadaceae</taxon>
        <taxon>Alteromonas/Salinimonas group</taxon>
        <taxon>Alteromonas</taxon>
    </lineage>
</organism>
<evidence type="ECO:0000256" key="3">
    <source>
        <dbReference type="ARBA" id="ARBA00013014"/>
    </source>
</evidence>
<dbReference type="EC" id="1.1.1.169" evidence="3 10"/>
<evidence type="ECO:0000256" key="2">
    <source>
        <dbReference type="ARBA" id="ARBA00007870"/>
    </source>
</evidence>
<dbReference type="SUPFAM" id="SSF51735">
    <property type="entry name" value="NAD(P)-binding Rossmann-fold domains"/>
    <property type="match status" value="1"/>
</dbReference>
<dbReference type="EMBL" id="JAATNW010000003">
    <property type="protein sequence ID" value="NMH59546.1"/>
    <property type="molecule type" value="Genomic_DNA"/>
</dbReference>
<dbReference type="Proteomes" id="UP000709336">
    <property type="component" value="Unassembled WGS sequence"/>
</dbReference>
<evidence type="ECO:0000256" key="8">
    <source>
        <dbReference type="ARBA" id="ARBA00032024"/>
    </source>
</evidence>
<reference evidence="13 14" key="1">
    <citation type="submission" date="2020-03" db="EMBL/GenBank/DDBJ databases">
        <title>Alteromonas ponticola sp. nov., isolated from seawater.</title>
        <authorList>
            <person name="Yoon J.-H."/>
            <person name="Kim Y.-O."/>
        </authorList>
    </citation>
    <scope>NUCLEOTIDE SEQUENCE [LARGE SCALE GENOMIC DNA]</scope>
    <source>
        <strain evidence="13 14">MYP5</strain>
    </source>
</reference>
<proteinExistence type="inferred from homology"/>
<evidence type="ECO:0000256" key="9">
    <source>
        <dbReference type="ARBA" id="ARBA00048793"/>
    </source>
</evidence>
<feature type="domain" description="Ketopantoate reductase C-terminal" evidence="12">
    <location>
        <begin position="177"/>
        <end position="298"/>
    </location>
</feature>
<dbReference type="PANTHER" id="PTHR43765:SF2">
    <property type="entry name" value="2-DEHYDROPANTOATE 2-REDUCTASE"/>
    <property type="match status" value="1"/>
</dbReference>
<sequence length="299" mass="32616">MPAIKHFNFAQVIGDGAIGSLICAGMETAQLPYGRKTRSTMPVTTLETYHNKPIQLASDRGNCQRLTADDLLVLPIKVHQLNTALDECESALHPNTTVMLLQNGMGGEEIVSQRLPQQPLVIATTSHGAYKDNNRVKHTGLGETKIGSNNIDAGHWKATAALQLLNLCIGPARWESNMTHALWSKLAVNAVINPLTALNDIPNGELTQNKYRNEIELLCTEIASVMHSQNIHVSTRELVDNCLNVAAATAKNFSSMHQDVAHKRKTEIDAINGFIVSTAQKKGIDVPINALLVQKIKAR</sequence>
<name>A0ABX1R0X0_9ALTE</name>
<evidence type="ECO:0000256" key="6">
    <source>
        <dbReference type="ARBA" id="ARBA00022857"/>
    </source>
</evidence>
<dbReference type="Pfam" id="PF02558">
    <property type="entry name" value="ApbA"/>
    <property type="match status" value="1"/>
</dbReference>
<evidence type="ECO:0000259" key="11">
    <source>
        <dbReference type="Pfam" id="PF02558"/>
    </source>
</evidence>
<evidence type="ECO:0000256" key="1">
    <source>
        <dbReference type="ARBA" id="ARBA00004994"/>
    </source>
</evidence>
<comment type="similarity">
    <text evidence="2 10">Belongs to the ketopantoate reductase family.</text>
</comment>
<dbReference type="InterPro" id="IPR036291">
    <property type="entry name" value="NAD(P)-bd_dom_sf"/>
</dbReference>
<comment type="caution">
    <text evidence="13">The sequence shown here is derived from an EMBL/GenBank/DDBJ whole genome shotgun (WGS) entry which is preliminary data.</text>
</comment>
<evidence type="ECO:0000313" key="14">
    <source>
        <dbReference type="Proteomes" id="UP000709336"/>
    </source>
</evidence>
<comment type="pathway">
    <text evidence="1 10">Cofactor biosynthesis; (R)-pantothenate biosynthesis; (R)-pantoate from 3-methyl-2-oxobutanoate: step 2/2.</text>
</comment>
<evidence type="ECO:0000259" key="12">
    <source>
        <dbReference type="Pfam" id="PF08546"/>
    </source>
</evidence>
<keyword evidence="6 10" id="KW-0521">NADP</keyword>
<protein>
    <recommendedName>
        <fullName evidence="4 10">2-dehydropantoate 2-reductase</fullName>
        <ecNumber evidence="3 10">1.1.1.169</ecNumber>
    </recommendedName>
    <alternativeName>
        <fullName evidence="8 10">Ketopantoate reductase</fullName>
    </alternativeName>
</protein>
<dbReference type="Gene3D" id="3.40.50.720">
    <property type="entry name" value="NAD(P)-binding Rossmann-like Domain"/>
    <property type="match status" value="1"/>
</dbReference>
<dbReference type="InterPro" id="IPR013332">
    <property type="entry name" value="KPR_N"/>
</dbReference>
<dbReference type="InterPro" id="IPR003710">
    <property type="entry name" value="ApbA"/>
</dbReference>
<gene>
    <name evidence="13" type="ORF">HCJ96_05905</name>
</gene>
<evidence type="ECO:0000256" key="10">
    <source>
        <dbReference type="RuleBase" id="RU362068"/>
    </source>
</evidence>
<feature type="domain" description="Ketopantoate reductase N-terminal" evidence="11">
    <location>
        <begin position="12"/>
        <end position="149"/>
    </location>
</feature>
<dbReference type="NCBIfam" id="TIGR00745">
    <property type="entry name" value="apbA_panE"/>
    <property type="match status" value="1"/>
</dbReference>
<comment type="catalytic activity">
    <reaction evidence="9 10">
        <text>(R)-pantoate + NADP(+) = 2-dehydropantoate + NADPH + H(+)</text>
        <dbReference type="Rhea" id="RHEA:16233"/>
        <dbReference type="ChEBI" id="CHEBI:11561"/>
        <dbReference type="ChEBI" id="CHEBI:15378"/>
        <dbReference type="ChEBI" id="CHEBI:15980"/>
        <dbReference type="ChEBI" id="CHEBI:57783"/>
        <dbReference type="ChEBI" id="CHEBI:58349"/>
        <dbReference type="EC" id="1.1.1.169"/>
    </reaction>
</comment>
<evidence type="ECO:0000256" key="5">
    <source>
        <dbReference type="ARBA" id="ARBA00022655"/>
    </source>
</evidence>
<evidence type="ECO:0000313" key="13">
    <source>
        <dbReference type="EMBL" id="NMH59546.1"/>
    </source>
</evidence>
<dbReference type="RefSeq" id="WP_169210113.1">
    <property type="nucleotide sequence ID" value="NZ_JAATNW010000003.1"/>
</dbReference>
<dbReference type="InterPro" id="IPR013328">
    <property type="entry name" value="6PGD_dom2"/>
</dbReference>
<dbReference type="SUPFAM" id="SSF48179">
    <property type="entry name" value="6-phosphogluconate dehydrogenase C-terminal domain-like"/>
    <property type="match status" value="1"/>
</dbReference>
<keyword evidence="5 10" id="KW-0566">Pantothenate biosynthesis</keyword>
<dbReference type="Pfam" id="PF08546">
    <property type="entry name" value="ApbA_C"/>
    <property type="match status" value="1"/>
</dbReference>
<keyword evidence="7 10" id="KW-0560">Oxidoreductase</keyword>